<feature type="domain" description="Pyruvate carboxyltransferase" evidence="10">
    <location>
        <begin position="5"/>
        <end position="267"/>
    </location>
</feature>
<dbReference type="GO" id="GO:0043714">
    <property type="term" value="F:(R)-citramalate synthase activity"/>
    <property type="evidence" value="ECO:0007669"/>
    <property type="project" value="UniProtKB-UniRule"/>
</dbReference>
<dbReference type="PANTHER" id="PTHR43538:SF1">
    <property type="entry name" value="(R)-CITRAMALATE SYNTHASE"/>
    <property type="match status" value="1"/>
</dbReference>
<dbReference type="InterPro" id="IPR013785">
    <property type="entry name" value="Aldolase_TIM"/>
</dbReference>
<dbReference type="EMBL" id="BMAQ01000015">
    <property type="protein sequence ID" value="GFR38342.1"/>
    <property type="molecule type" value="Genomic_DNA"/>
</dbReference>
<dbReference type="InterPro" id="IPR013709">
    <property type="entry name" value="2-isopropylmalate_synth_dimer"/>
</dbReference>
<gene>
    <name evidence="11" type="ORF">PRECH8_16380</name>
</gene>
<dbReference type="RefSeq" id="WP_200966595.1">
    <property type="nucleotide sequence ID" value="NZ_BMAQ01000015.1"/>
</dbReference>
<evidence type="ECO:0000256" key="2">
    <source>
        <dbReference type="ARBA" id="ARBA00006154"/>
    </source>
</evidence>
<name>A0A916QCS1_9BACL</name>
<organism evidence="11 12">
    <name type="scientific">Insulibacter thermoxylanivorax</name>
    <dbReference type="NCBI Taxonomy" id="2749268"/>
    <lineage>
        <taxon>Bacteria</taxon>
        <taxon>Bacillati</taxon>
        <taxon>Bacillota</taxon>
        <taxon>Bacilli</taxon>
        <taxon>Bacillales</taxon>
        <taxon>Paenibacillaceae</taxon>
        <taxon>Insulibacter</taxon>
    </lineage>
</organism>
<dbReference type="Gene3D" id="1.10.238.260">
    <property type="match status" value="1"/>
</dbReference>
<keyword evidence="6" id="KW-0100">Branched-chain amino acid biosynthesis</keyword>
<evidence type="ECO:0000256" key="4">
    <source>
        <dbReference type="ARBA" id="ARBA00022624"/>
    </source>
</evidence>
<evidence type="ECO:0000256" key="5">
    <source>
        <dbReference type="ARBA" id="ARBA00022679"/>
    </source>
</evidence>
<keyword evidence="12" id="KW-1185">Reference proteome</keyword>
<dbReference type="SUPFAM" id="SSF110921">
    <property type="entry name" value="2-isopropylmalate synthase LeuA, allosteric (dimerisation) domain"/>
    <property type="match status" value="1"/>
</dbReference>
<evidence type="ECO:0000256" key="3">
    <source>
        <dbReference type="ARBA" id="ARBA00022605"/>
    </source>
</evidence>
<dbReference type="InterPro" id="IPR005675">
    <property type="entry name" value="Citramal_synthase"/>
</dbReference>
<dbReference type="InterPro" id="IPR002034">
    <property type="entry name" value="AIPM/Hcit_synth_CS"/>
</dbReference>
<comment type="similarity">
    <text evidence="2 9">Belongs to the alpha-IPM synthase/homocitrate synthase family.</text>
</comment>
<dbReference type="Pfam" id="PF08502">
    <property type="entry name" value="LeuA_dimer"/>
    <property type="match status" value="1"/>
</dbReference>
<evidence type="ECO:0000256" key="1">
    <source>
        <dbReference type="ARBA" id="ARBA00004743"/>
    </source>
</evidence>
<accession>A0A916QCS1</accession>
<dbReference type="InterPro" id="IPR000891">
    <property type="entry name" value="PYR_CT"/>
</dbReference>
<comment type="caution">
    <text evidence="11">The sequence shown here is derived from an EMBL/GenBank/DDBJ whole genome shotgun (WGS) entry which is preliminary data.</text>
</comment>
<reference evidence="11" key="2">
    <citation type="journal article" date="2021" name="Data Brief">
        <title>Draft genome sequence data of the facultative, thermophilic, xylanolytic bacterium Paenibacillus sp. strain DA-C8.</title>
        <authorList>
            <person name="Chhe C."/>
            <person name="Uke A."/>
            <person name="Baramee S."/>
            <person name="Ungkulpasvich U."/>
            <person name="Tachaapaikoon C."/>
            <person name="Pason P."/>
            <person name="Waeonukul R."/>
            <person name="Ratanakhanokchai K."/>
            <person name="Kosugi A."/>
        </authorList>
    </citation>
    <scope>NUCLEOTIDE SEQUENCE</scope>
    <source>
        <strain evidence="11">DA-C8</strain>
    </source>
</reference>
<keyword evidence="4" id="KW-0412">Isoleucine biosynthesis</keyword>
<comment type="catalytic activity">
    <reaction evidence="7">
        <text>pyruvate + acetyl-CoA + H2O = (3R)-citramalate + CoA + H(+)</text>
        <dbReference type="Rhea" id="RHEA:19045"/>
        <dbReference type="ChEBI" id="CHEBI:15361"/>
        <dbReference type="ChEBI" id="CHEBI:15377"/>
        <dbReference type="ChEBI" id="CHEBI:15378"/>
        <dbReference type="ChEBI" id="CHEBI:30934"/>
        <dbReference type="ChEBI" id="CHEBI:57287"/>
        <dbReference type="ChEBI" id="CHEBI:57288"/>
        <dbReference type="EC" id="2.3.3.21"/>
    </reaction>
</comment>
<evidence type="ECO:0000259" key="10">
    <source>
        <dbReference type="PROSITE" id="PS50991"/>
    </source>
</evidence>
<evidence type="ECO:0000256" key="7">
    <source>
        <dbReference type="ARBA" id="ARBA00048263"/>
    </source>
</evidence>
<dbReference type="EC" id="2.3.3.21" evidence="8"/>
<dbReference type="CDD" id="cd07941">
    <property type="entry name" value="DRE_TIM_LeuA3"/>
    <property type="match status" value="1"/>
</dbReference>
<dbReference type="Gene3D" id="3.20.20.70">
    <property type="entry name" value="Aldolase class I"/>
    <property type="match status" value="1"/>
</dbReference>
<evidence type="ECO:0000256" key="6">
    <source>
        <dbReference type="ARBA" id="ARBA00023304"/>
    </source>
</evidence>
<dbReference type="InterPro" id="IPR054691">
    <property type="entry name" value="LeuA/HCS_post-cat"/>
</dbReference>
<dbReference type="Proteomes" id="UP000654993">
    <property type="component" value="Unassembled WGS sequence"/>
</dbReference>
<protein>
    <recommendedName>
        <fullName evidence="8">Citramalate synthase</fullName>
        <ecNumber evidence="8">2.3.3.21</ecNumber>
    </recommendedName>
</protein>
<keyword evidence="5 9" id="KW-0808">Transferase</keyword>
<proteinExistence type="inferred from homology"/>
<dbReference type="SMART" id="SM00917">
    <property type="entry name" value="LeuA_dimer"/>
    <property type="match status" value="1"/>
</dbReference>
<reference evidence="11" key="1">
    <citation type="submission" date="2020-08" db="EMBL/GenBank/DDBJ databases">
        <authorList>
            <person name="Uke A."/>
            <person name="Chhe C."/>
            <person name="Baramee S."/>
            <person name="Kosugi A."/>
        </authorList>
    </citation>
    <scope>NUCLEOTIDE SEQUENCE</scope>
    <source>
        <strain evidence="11">DA-C8</strain>
    </source>
</reference>
<dbReference type="PROSITE" id="PS00815">
    <property type="entry name" value="AIPM_HOMOCIT_SYNTH_1"/>
    <property type="match status" value="1"/>
</dbReference>
<dbReference type="GO" id="GO:0003852">
    <property type="term" value="F:2-isopropylmalate synthase activity"/>
    <property type="evidence" value="ECO:0007669"/>
    <property type="project" value="InterPro"/>
</dbReference>
<evidence type="ECO:0000313" key="12">
    <source>
        <dbReference type="Proteomes" id="UP000654993"/>
    </source>
</evidence>
<dbReference type="GO" id="GO:0009098">
    <property type="term" value="P:L-leucine biosynthetic process"/>
    <property type="evidence" value="ECO:0007669"/>
    <property type="project" value="InterPro"/>
</dbReference>
<dbReference type="InterPro" id="IPR036230">
    <property type="entry name" value="LeuA_allosteric_dom_sf"/>
</dbReference>
<evidence type="ECO:0000313" key="11">
    <source>
        <dbReference type="EMBL" id="GFR38342.1"/>
    </source>
</evidence>
<dbReference type="Pfam" id="PF00682">
    <property type="entry name" value="HMGL-like"/>
    <property type="match status" value="1"/>
</dbReference>
<evidence type="ECO:0000256" key="9">
    <source>
        <dbReference type="RuleBase" id="RU003523"/>
    </source>
</evidence>
<dbReference type="NCBIfam" id="TIGR00977">
    <property type="entry name" value="citramal_synth"/>
    <property type="match status" value="1"/>
</dbReference>
<keyword evidence="3" id="KW-0028">Amino-acid biosynthesis</keyword>
<dbReference type="PANTHER" id="PTHR43538">
    <property type="entry name" value="ALPHA-IPM SYNTHASE/HOMOCITRATE SYNTHASE"/>
    <property type="match status" value="1"/>
</dbReference>
<dbReference type="Pfam" id="PF22617">
    <property type="entry name" value="HCS_D2"/>
    <property type="match status" value="1"/>
</dbReference>
<dbReference type="Gene3D" id="3.30.160.270">
    <property type="match status" value="1"/>
</dbReference>
<dbReference type="GO" id="GO:0009097">
    <property type="term" value="P:isoleucine biosynthetic process"/>
    <property type="evidence" value="ECO:0007669"/>
    <property type="project" value="UniProtKB-UniRule"/>
</dbReference>
<dbReference type="SUPFAM" id="SSF51569">
    <property type="entry name" value="Aldolase"/>
    <property type="match status" value="1"/>
</dbReference>
<evidence type="ECO:0000256" key="8">
    <source>
        <dbReference type="NCBIfam" id="TIGR00977"/>
    </source>
</evidence>
<comment type="pathway">
    <text evidence="1">Amino-acid biosynthesis; L-isoleucine biosynthesis; 2-oxobutanoate from pyruvate: step 1/3.</text>
</comment>
<dbReference type="PROSITE" id="PS50991">
    <property type="entry name" value="PYR_CT"/>
    <property type="match status" value="1"/>
</dbReference>
<dbReference type="AlphaFoldDB" id="A0A916QCS1"/>
<sequence>MSGRVYIFDTTLRDGTQGEGISLSVEDKLKIAQKLDELGVDYIEGGWPGSNNKDIEFFERVKSLNLKHAKISAFGSTRRKGAKPEEDANLNKILESGVQVASIFGKSWDFHVTKALETTLEENLAMIYDSVRYLKDHDLEVIYDAEHFFDGYKSNPEYALATLEKAHAAGADWIVLCDTNGGTLPDEIKEIVSTVCERIPAKIGIHAHNDCELGVANSLAAVQAGARQVQGTINGYGERCGNANLVSVIPNLQLKMGYEVISADQLRSLTAVARYISEIANVSMPINQPFVGTAAFAHKGGIHVSAIRKHPRTYEHIEPGLVGNKQRVLVSELAGQSNVLFKVQELNLDIPLDSEAARAAIQRIKALEHEGYQFEGADASLELLLREATGNLEEIFTVESFKIIVEHSSDRSGVVTEALVKIKIGDEIVFTVAEGNGPVNALDNALRKALEQYYPAIKDMHLADYKVRVIDEKNATAAKVRVLIESSDLTHSWSTVGVSPNVIEASWQALVDSMRYALIGKERIKTPSSTRPQLGIINH</sequence>